<evidence type="ECO:0000256" key="4">
    <source>
        <dbReference type="RuleBase" id="RU003422"/>
    </source>
</evidence>
<dbReference type="Gene3D" id="1.10.150.20">
    <property type="entry name" value="5' to 3' exonuclease, C-terminal subdomain"/>
    <property type="match status" value="1"/>
</dbReference>
<dbReference type="GO" id="GO:0042148">
    <property type="term" value="P:DNA strand invasion"/>
    <property type="evidence" value="ECO:0007669"/>
    <property type="project" value="TreeGrafter"/>
</dbReference>
<comment type="similarity">
    <text evidence="4">Belongs to the RecA family.</text>
</comment>
<dbReference type="InterPro" id="IPR003593">
    <property type="entry name" value="AAA+_ATPase"/>
</dbReference>
<dbReference type="AlphaFoldDB" id="A0AAN4T949"/>
<dbReference type="PROSITE" id="PS50162">
    <property type="entry name" value="RECA_2"/>
    <property type="match status" value="1"/>
</dbReference>
<dbReference type="GO" id="GO:0070192">
    <property type="term" value="P:chromosome organization involved in meiotic cell cycle"/>
    <property type="evidence" value="ECO:0007669"/>
    <property type="project" value="TreeGrafter"/>
</dbReference>
<dbReference type="InterPro" id="IPR027417">
    <property type="entry name" value="P-loop_NTPase"/>
</dbReference>
<dbReference type="GO" id="GO:0005524">
    <property type="term" value="F:ATP binding"/>
    <property type="evidence" value="ECO:0007669"/>
    <property type="project" value="UniProtKB-KW"/>
</dbReference>
<feature type="domain" description="RecA family profile 1" evidence="5">
    <location>
        <begin position="92"/>
        <end position="265"/>
    </location>
</feature>
<reference evidence="7 8" key="1">
    <citation type="submission" date="2015-11" db="EMBL/GenBank/DDBJ databases">
        <title>Aspergillus lentulus strain IFM 54703T.</title>
        <authorList>
            <person name="Kusuya Y."/>
            <person name="Sakai K."/>
            <person name="Kamei K."/>
            <person name="Takahashi H."/>
            <person name="Yaguchi T."/>
        </authorList>
    </citation>
    <scope>NUCLEOTIDE SEQUENCE [LARGE SCALE GENOMIC DNA]</scope>
    <source>
        <strain evidence="7 8">IFM 54703</strain>
    </source>
</reference>
<dbReference type="InterPro" id="IPR010995">
    <property type="entry name" value="DNA_repair_Rad51/TF_NusA_a-hlx"/>
</dbReference>
<keyword evidence="3" id="KW-0238">DNA-binding</keyword>
<feature type="domain" description="RecA family profile 2" evidence="6">
    <location>
        <begin position="291"/>
        <end position="355"/>
    </location>
</feature>
<protein>
    <submittedName>
        <fullName evidence="7">Meiotic recombination protein DLH1</fullName>
    </submittedName>
</protein>
<keyword evidence="1 4" id="KW-0547">Nucleotide-binding</keyword>
<evidence type="ECO:0000256" key="1">
    <source>
        <dbReference type="ARBA" id="ARBA00022741"/>
    </source>
</evidence>
<keyword evidence="2 4" id="KW-0067">ATP-binding</keyword>
<dbReference type="GO" id="GO:0000730">
    <property type="term" value="P:DNA recombinase assembly"/>
    <property type="evidence" value="ECO:0007669"/>
    <property type="project" value="TreeGrafter"/>
</dbReference>
<gene>
    <name evidence="7" type="ORF">ALT_2907</name>
</gene>
<dbReference type="Pfam" id="PF08423">
    <property type="entry name" value="Rad51"/>
    <property type="match status" value="1"/>
</dbReference>
<comment type="caution">
    <text evidence="7">The sequence shown here is derived from an EMBL/GenBank/DDBJ whole genome shotgun (WGS) entry which is preliminary data.</text>
</comment>
<dbReference type="InterPro" id="IPR013632">
    <property type="entry name" value="Rad51_C"/>
</dbReference>
<dbReference type="InterPro" id="IPR020587">
    <property type="entry name" value="RecA_monomer-monomer_interface"/>
</dbReference>
<dbReference type="GO" id="GO:0007131">
    <property type="term" value="P:reciprocal meiotic recombination"/>
    <property type="evidence" value="ECO:0007669"/>
    <property type="project" value="TreeGrafter"/>
</dbReference>
<sequence length="356" mass="39146">MPESESGDEFNDDAFIVDIDRIQAHGIGAADITKLKANGFYTSVHGATRKTLLKIKGFSEVKVEKIKEAIQKCMPAASGFITAMELSHQRKRVVRISTGSKQFDAILGGGFQSMSISEVFGEFRCGKTQLSHTMSVVAQLPKEMGGADGKVAYIDTEGTFRPERIAQIAERFGVDPDSAQENIAYARALNSEHQLELLNTLSREFAGGEYRLLIIDSIMNCFRVDYCGRGELADRQQKLNQFLMRLAHMAEDFSLRVQRLCLDGMFTSSLQRTKAHINLETNQVQSDPGASALFAGADGRKPVGGHVLAHASTTRVLLRKGRGEERVAKIQDSPDCPEREATYVITNGGINDPDKV</sequence>
<dbReference type="GO" id="GO:0003690">
    <property type="term" value="F:double-stranded DNA binding"/>
    <property type="evidence" value="ECO:0007669"/>
    <property type="project" value="TreeGrafter"/>
</dbReference>
<dbReference type="SMART" id="SM00382">
    <property type="entry name" value="AAA"/>
    <property type="match status" value="1"/>
</dbReference>
<dbReference type="EMBL" id="BCLY01000005">
    <property type="protein sequence ID" value="GAQ05586.1"/>
    <property type="molecule type" value="Genomic_DNA"/>
</dbReference>
<dbReference type="GO" id="GO:0000794">
    <property type="term" value="C:condensed nuclear chromosome"/>
    <property type="evidence" value="ECO:0007669"/>
    <property type="project" value="TreeGrafter"/>
</dbReference>
<dbReference type="Proteomes" id="UP000051487">
    <property type="component" value="Unassembled WGS sequence"/>
</dbReference>
<evidence type="ECO:0000259" key="6">
    <source>
        <dbReference type="PROSITE" id="PS50163"/>
    </source>
</evidence>
<dbReference type="SUPFAM" id="SSF47794">
    <property type="entry name" value="Rad51 N-terminal domain-like"/>
    <property type="match status" value="1"/>
</dbReference>
<dbReference type="InterPro" id="IPR016467">
    <property type="entry name" value="DNA_recomb/repair_RecA-like"/>
</dbReference>
<evidence type="ECO:0000256" key="2">
    <source>
        <dbReference type="ARBA" id="ARBA00022840"/>
    </source>
</evidence>
<dbReference type="InterPro" id="IPR020588">
    <property type="entry name" value="RecA_ATP-bd"/>
</dbReference>
<accession>A0AAN4T949</accession>
<dbReference type="Gene3D" id="3.40.50.300">
    <property type="entry name" value="P-loop containing nucleotide triphosphate hydrolases"/>
    <property type="match status" value="1"/>
</dbReference>
<organism evidence="7 8">
    <name type="scientific">Aspergillus lentulus</name>
    <dbReference type="NCBI Taxonomy" id="293939"/>
    <lineage>
        <taxon>Eukaryota</taxon>
        <taxon>Fungi</taxon>
        <taxon>Dikarya</taxon>
        <taxon>Ascomycota</taxon>
        <taxon>Pezizomycotina</taxon>
        <taxon>Eurotiomycetes</taxon>
        <taxon>Eurotiomycetidae</taxon>
        <taxon>Eurotiales</taxon>
        <taxon>Aspergillaceae</taxon>
        <taxon>Aspergillus</taxon>
        <taxon>Aspergillus subgen. Fumigati</taxon>
    </lineage>
</organism>
<dbReference type="PROSITE" id="PS50163">
    <property type="entry name" value="RECA_3"/>
    <property type="match status" value="1"/>
</dbReference>
<evidence type="ECO:0000313" key="8">
    <source>
        <dbReference type="Proteomes" id="UP000051487"/>
    </source>
</evidence>
<evidence type="ECO:0000256" key="3">
    <source>
        <dbReference type="ARBA" id="ARBA00023125"/>
    </source>
</evidence>
<dbReference type="PANTHER" id="PTHR22942:SF30">
    <property type="entry name" value="MEIOTIC RECOMBINATION PROTEIN DMC1_LIM15 HOMOLOG"/>
    <property type="match status" value="1"/>
</dbReference>
<name>A0AAN4T949_ASPLE</name>
<dbReference type="GO" id="GO:0000150">
    <property type="term" value="F:DNA strand exchange activity"/>
    <property type="evidence" value="ECO:0007669"/>
    <property type="project" value="TreeGrafter"/>
</dbReference>
<dbReference type="GO" id="GO:0006312">
    <property type="term" value="P:mitotic recombination"/>
    <property type="evidence" value="ECO:0007669"/>
    <property type="project" value="TreeGrafter"/>
</dbReference>
<dbReference type="PIRSF" id="PIRSF005856">
    <property type="entry name" value="Rad51"/>
    <property type="match status" value="1"/>
</dbReference>
<dbReference type="SUPFAM" id="SSF52540">
    <property type="entry name" value="P-loop containing nucleoside triphosphate hydrolases"/>
    <property type="match status" value="1"/>
</dbReference>
<dbReference type="PANTHER" id="PTHR22942">
    <property type="entry name" value="RECA/RAD51/RADA DNA STRAND-PAIRING FAMILY MEMBER"/>
    <property type="match status" value="1"/>
</dbReference>
<evidence type="ECO:0000313" key="7">
    <source>
        <dbReference type="EMBL" id="GAQ05586.1"/>
    </source>
</evidence>
<dbReference type="GO" id="GO:0140664">
    <property type="term" value="F:ATP-dependent DNA damage sensor activity"/>
    <property type="evidence" value="ECO:0007669"/>
    <property type="project" value="InterPro"/>
</dbReference>
<evidence type="ECO:0000259" key="5">
    <source>
        <dbReference type="PROSITE" id="PS50162"/>
    </source>
</evidence>
<dbReference type="GO" id="GO:0003697">
    <property type="term" value="F:single-stranded DNA binding"/>
    <property type="evidence" value="ECO:0007669"/>
    <property type="project" value="TreeGrafter"/>
</dbReference>
<proteinExistence type="inferred from homology"/>